<dbReference type="VEuPathDB" id="FungiDB:PABG_11816"/>
<reference evidence="1 2" key="1">
    <citation type="submission" date="2016-06" db="EMBL/GenBank/DDBJ databases">
        <authorList>
            <person name="Kjaerup R.B."/>
            <person name="Dalgaard T.S."/>
            <person name="Juul-Madsen H.R."/>
        </authorList>
    </citation>
    <scope>NUCLEOTIDE SEQUENCE [LARGE SCALE GENOMIC DNA]</scope>
    <source>
        <strain evidence="1 2">Pb300</strain>
    </source>
</reference>
<proteinExistence type="predicted"/>
<evidence type="ECO:0000313" key="2">
    <source>
        <dbReference type="Proteomes" id="UP000242814"/>
    </source>
</evidence>
<comment type="caution">
    <text evidence="1">The sequence shown here is derived from an EMBL/GenBank/DDBJ whole genome shotgun (WGS) entry which is preliminary data.</text>
</comment>
<dbReference type="EMBL" id="LZYO01000149">
    <property type="protein sequence ID" value="ODH28204.1"/>
    <property type="molecule type" value="Genomic_DNA"/>
</dbReference>
<name>A0A1D2JEC4_PARBR</name>
<dbReference type="AlphaFoldDB" id="A0A1D2JEC4"/>
<dbReference type="VEuPathDB" id="FungiDB:PADG_11044"/>
<gene>
    <name evidence="1" type="ORF">ACO22_03974</name>
</gene>
<accession>A0A1D2JEC4</accession>
<protein>
    <submittedName>
        <fullName evidence="1">Uncharacterized protein</fullName>
    </submittedName>
</protein>
<sequence>MSVKEGEVQGMAFDDSGRANLTSIQGQFNKLIVKAYLYVTGNPKGGNKRVEFVPQASYYGLAHRTIVYSIPEIGYQYNHFRRPTYVHQRKLNNYFLTCTPNALPYLLEQKKLSLPGVR</sequence>
<evidence type="ECO:0000313" key="1">
    <source>
        <dbReference type="EMBL" id="ODH28204.1"/>
    </source>
</evidence>
<organism evidence="1 2">
    <name type="scientific">Paracoccidioides brasiliensis</name>
    <dbReference type="NCBI Taxonomy" id="121759"/>
    <lineage>
        <taxon>Eukaryota</taxon>
        <taxon>Fungi</taxon>
        <taxon>Dikarya</taxon>
        <taxon>Ascomycota</taxon>
        <taxon>Pezizomycotina</taxon>
        <taxon>Eurotiomycetes</taxon>
        <taxon>Eurotiomycetidae</taxon>
        <taxon>Onygenales</taxon>
        <taxon>Ajellomycetaceae</taxon>
        <taxon>Paracoccidioides</taxon>
    </lineage>
</organism>
<dbReference type="Proteomes" id="UP000242814">
    <property type="component" value="Unassembled WGS sequence"/>
</dbReference>